<feature type="transmembrane region" description="Helical" evidence="1">
    <location>
        <begin position="31"/>
        <end position="49"/>
    </location>
</feature>
<feature type="domain" description="Phosphatidic acid phosphatase type 2/haloperoxidase" evidence="2">
    <location>
        <begin position="60"/>
        <end position="174"/>
    </location>
</feature>
<dbReference type="OrthoDB" id="9789113at2"/>
<dbReference type="RefSeq" id="WP_066336232.1">
    <property type="nucleotide sequence ID" value="NZ_CP017688.1"/>
</dbReference>
<dbReference type="SMART" id="SM00014">
    <property type="entry name" value="acidPPc"/>
    <property type="match status" value="1"/>
</dbReference>
<protein>
    <submittedName>
        <fullName evidence="3">Phosphoesterase</fullName>
    </submittedName>
</protein>
<dbReference type="Gene3D" id="1.20.144.10">
    <property type="entry name" value="Phosphatidic acid phosphatase type 2/haloperoxidase"/>
    <property type="match status" value="1"/>
</dbReference>
<sequence length="198" mass="23006">MLEQLLSLDTQLFIYLNGLGSSTYDWLWLRITRQLNWTPLFLVLLYLMLKKLGIKQTLYLLLAIAVLITFSDQVTNLFKNGFQRLRPCNNPVIKDSIRIVQSRSSYSFFSGHAATSMAVSVFIYHNIKHYFKYAYVLFLWSLVFAYSRIYLGLHYPVDILTGYLFGATSGCLAFWLFQNLQKKYFPKAVSKHNGNPVN</sequence>
<proteinExistence type="predicted"/>
<dbReference type="STRING" id="1763534.GCA_001831475_00145"/>
<evidence type="ECO:0000313" key="3">
    <source>
        <dbReference type="EMBL" id="OCB74464.1"/>
    </source>
</evidence>
<dbReference type="Pfam" id="PF01569">
    <property type="entry name" value="PAP2"/>
    <property type="match status" value="1"/>
</dbReference>
<evidence type="ECO:0000256" key="1">
    <source>
        <dbReference type="SAM" id="Phobius"/>
    </source>
</evidence>
<feature type="transmembrane region" description="Helical" evidence="1">
    <location>
        <begin position="133"/>
        <end position="153"/>
    </location>
</feature>
<reference evidence="3 4" key="1">
    <citation type="submission" date="2016-03" db="EMBL/GenBank/DDBJ databases">
        <authorList>
            <person name="Ploux O."/>
        </authorList>
    </citation>
    <scope>NUCLEOTIDE SEQUENCE [LARGE SCALE GENOMIC DNA]</scope>
    <source>
        <strain evidence="3 4">LPB0076</strain>
    </source>
</reference>
<evidence type="ECO:0000313" key="4">
    <source>
        <dbReference type="Proteomes" id="UP000093510"/>
    </source>
</evidence>
<evidence type="ECO:0000259" key="2">
    <source>
        <dbReference type="SMART" id="SM00014"/>
    </source>
</evidence>
<dbReference type="SUPFAM" id="SSF48317">
    <property type="entry name" value="Acid phosphatase/Vanadium-dependent haloperoxidase"/>
    <property type="match status" value="1"/>
</dbReference>
<feature type="transmembrane region" description="Helical" evidence="1">
    <location>
        <begin position="106"/>
        <end position="124"/>
    </location>
</feature>
<dbReference type="AlphaFoldDB" id="A0A1B9DXP9"/>
<gene>
    <name evidence="3" type="ORF">LPBF_10770</name>
</gene>
<name>A0A1B9DXP9_9FLAO</name>
<dbReference type="PANTHER" id="PTHR14969">
    <property type="entry name" value="SPHINGOSINE-1-PHOSPHATE PHOSPHOHYDROLASE"/>
    <property type="match status" value="1"/>
</dbReference>
<feature type="transmembrane region" description="Helical" evidence="1">
    <location>
        <begin position="58"/>
        <end position="78"/>
    </location>
</feature>
<keyword evidence="1" id="KW-1133">Transmembrane helix</keyword>
<dbReference type="EMBL" id="LVEP01000038">
    <property type="protein sequence ID" value="OCB74464.1"/>
    <property type="molecule type" value="Genomic_DNA"/>
</dbReference>
<feature type="transmembrane region" description="Helical" evidence="1">
    <location>
        <begin position="159"/>
        <end position="177"/>
    </location>
</feature>
<dbReference type="InterPro" id="IPR000326">
    <property type="entry name" value="PAP2/HPO"/>
</dbReference>
<dbReference type="InterPro" id="IPR036938">
    <property type="entry name" value="PAP2/HPO_sf"/>
</dbReference>
<accession>A0A1B9DXP9</accession>
<keyword evidence="4" id="KW-1185">Reference proteome</keyword>
<keyword evidence="1" id="KW-0812">Transmembrane</keyword>
<comment type="caution">
    <text evidence="3">The sequence shown here is derived from an EMBL/GenBank/DDBJ whole genome shotgun (WGS) entry which is preliminary data.</text>
</comment>
<keyword evidence="1" id="KW-0472">Membrane</keyword>
<organism evidence="3 4">
    <name type="scientific">Flavobacterium crassostreae</name>
    <dbReference type="NCBI Taxonomy" id="1763534"/>
    <lineage>
        <taxon>Bacteria</taxon>
        <taxon>Pseudomonadati</taxon>
        <taxon>Bacteroidota</taxon>
        <taxon>Flavobacteriia</taxon>
        <taxon>Flavobacteriales</taxon>
        <taxon>Flavobacteriaceae</taxon>
        <taxon>Flavobacterium</taxon>
    </lineage>
</organism>
<dbReference type="PANTHER" id="PTHR14969:SF13">
    <property type="entry name" value="AT30094P"/>
    <property type="match status" value="1"/>
</dbReference>
<dbReference type="Proteomes" id="UP000093510">
    <property type="component" value="Unassembled WGS sequence"/>
</dbReference>